<dbReference type="EMBL" id="ASPP01043525">
    <property type="protein sequence ID" value="ETN99585.1"/>
    <property type="molecule type" value="Genomic_DNA"/>
</dbReference>
<reference evidence="1 2" key="1">
    <citation type="journal article" date="2013" name="Curr. Biol.">
        <title>The Genome of the Foraminiferan Reticulomyxa filosa.</title>
        <authorList>
            <person name="Glockner G."/>
            <person name="Hulsmann N."/>
            <person name="Schleicher M."/>
            <person name="Noegel A.A."/>
            <person name="Eichinger L."/>
            <person name="Gallinger C."/>
            <person name="Pawlowski J."/>
            <person name="Sierra R."/>
            <person name="Euteneuer U."/>
            <person name="Pillet L."/>
            <person name="Moustafa A."/>
            <person name="Platzer M."/>
            <person name="Groth M."/>
            <person name="Szafranski K."/>
            <person name="Schliwa M."/>
        </authorList>
    </citation>
    <scope>NUCLEOTIDE SEQUENCE [LARGE SCALE GENOMIC DNA]</scope>
</reference>
<gene>
    <name evidence="1" type="ORF">RFI_37886</name>
</gene>
<keyword evidence="2" id="KW-1185">Reference proteome</keyword>
<evidence type="ECO:0000313" key="2">
    <source>
        <dbReference type="Proteomes" id="UP000023152"/>
    </source>
</evidence>
<dbReference type="AlphaFoldDB" id="X6LDY5"/>
<sequence length="102" mass="11980">MSQNDSKDIEKEKTVLKKCQKDLTESYFALIERILKRYPTAPAAKDKIFEDLKMSEIVSLDQHSAQQKWEIICETTKKYEIDNFALIQKIEEIQRLKGIEIS</sequence>
<dbReference type="Proteomes" id="UP000023152">
    <property type="component" value="Unassembled WGS sequence"/>
</dbReference>
<proteinExistence type="predicted"/>
<protein>
    <submittedName>
        <fullName evidence="1">Uncharacterized protein</fullName>
    </submittedName>
</protein>
<organism evidence="1 2">
    <name type="scientific">Reticulomyxa filosa</name>
    <dbReference type="NCBI Taxonomy" id="46433"/>
    <lineage>
        <taxon>Eukaryota</taxon>
        <taxon>Sar</taxon>
        <taxon>Rhizaria</taxon>
        <taxon>Retaria</taxon>
        <taxon>Foraminifera</taxon>
        <taxon>Monothalamids</taxon>
        <taxon>Reticulomyxidae</taxon>
        <taxon>Reticulomyxa</taxon>
    </lineage>
</organism>
<evidence type="ECO:0000313" key="1">
    <source>
        <dbReference type="EMBL" id="ETN99585.1"/>
    </source>
</evidence>
<comment type="caution">
    <text evidence="1">The sequence shown here is derived from an EMBL/GenBank/DDBJ whole genome shotgun (WGS) entry which is preliminary data.</text>
</comment>
<name>X6LDY5_RETFI</name>
<accession>X6LDY5</accession>